<dbReference type="RefSeq" id="WP_088648819.1">
    <property type="nucleotide sequence ID" value="NZ_AQQR01000002.1"/>
</dbReference>
<keyword evidence="3" id="KW-0732">Signal</keyword>
<dbReference type="OrthoDB" id="4720638at2"/>
<dbReference type="InterPro" id="IPR036430">
    <property type="entry name" value="RNase_T2-like_sf"/>
</dbReference>
<dbReference type="GO" id="GO:0003723">
    <property type="term" value="F:RNA binding"/>
    <property type="evidence" value="ECO:0007669"/>
    <property type="project" value="InterPro"/>
</dbReference>
<evidence type="ECO:0000313" key="4">
    <source>
        <dbReference type="EMBL" id="OWU75656.1"/>
    </source>
</evidence>
<dbReference type="GO" id="GO:0033897">
    <property type="term" value="F:ribonuclease T2 activity"/>
    <property type="evidence" value="ECO:0007669"/>
    <property type="project" value="InterPro"/>
</dbReference>
<dbReference type="Proteomes" id="UP000215377">
    <property type="component" value="Unassembled WGS sequence"/>
</dbReference>
<dbReference type="AlphaFoldDB" id="A0A225NV10"/>
<dbReference type="PROSITE" id="PS00530">
    <property type="entry name" value="RNASE_T2_1"/>
    <property type="match status" value="1"/>
</dbReference>
<evidence type="ECO:0000256" key="1">
    <source>
        <dbReference type="ARBA" id="ARBA00007469"/>
    </source>
</evidence>
<dbReference type="InterPro" id="IPR018188">
    <property type="entry name" value="RNase_T2_His_AS_1"/>
</dbReference>
<accession>A0A225NV10</accession>
<keyword evidence="5" id="KW-1185">Reference proteome</keyword>
<dbReference type="GO" id="GO:0006401">
    <property type="term" value="P:RNA catabolic process"/>
    <property type="evidence" value="ECO:0007669"/>
    <property type="project" value="TreeGrafter"/>
</dbReference>
<name>A0A225NV10_9RHOB</name>
<dbReference type="InterPro" id="IPR033130">
    <property type="entry name" value="RNase_T2_His_AS_2"/>
</dbReference>
<protein>
    <submittedName>
        <fullName evidence="4">Uncharacterized protein</fullName>
    </submittedName>
</protein>
<dbReference type="Pfam" id="PF00445">
    <property type="entry name" value="Ribonuclease_T2"/>
    <property type="match status" value="1"/>
</dbReference>
<reference evidence="4 5" key="1">
    <citation type="submission" date="2013-04" db="EMBL/GenBank/DDBJ databases">
        <title>Oceanicola sp. 22II1-22F33 Genome Sequencing.</title>
        <authorList>
            <person name="Lai Q."/>
            <person name="Li G."/>
            <person name="Shao Z."/>
        </authorList>
    </citation>
    <scope>NUCLEOTIDE SEQUENCE [LARGE SCALE GENOMIC DNA]</scope>
    <source>
        <strain evidence="4 5">22II1-22F33</strain>
    </source>
</reference>
<comment type="caution">
    <text evidence="4">The sequence shown here is derived from an EMBL/GenBank/DDBJ whole genome shotgun (WGS) entry which is preliminary data.</text>
</comment>
<evidence type="ECO:0000256" key="3">
    <source>
        <dbReference type="SAM" id="SignalP"/>
    </source>
</evidence>
<feature type="signal peptide" evidence="3">
    <location>
        <begin position="1"/>
        <end position="24"/>
    </location>
</feature>
<dbReference type="PANTHER" id="PTHR11240">
    <property type="entry name" value="RIBONUCLEASE T2"/>
    <property type="match status" value="1"/>
</dbReference>
<proteinExistence type="inferred from homology"/>
<evidence type="ECO:0000313" key="5">
    <source>
        <dbReference type="Proteomes" id="UP000215377"/>
    </source>
</evidence>
<dbReference type="EMBL" id="AQQR01000002">
    <property type="protein sequence ID" value="OWU75656.1"/>
    <property type="molecule type" value="Genomic_DNA"/>
</dbReference>
<comment type="similarity">
    <text evidence="1 2">Belongs to the RNase T2 family.</text>
</comment>
<dbReference type="SUPFAM" id="SSF55895">
    <property type="entry name" value="Ribonuclease Rh-like"/>
    <property type="match status" value="1"/>
</dbReference>
<dbReference type="Gene3D" id="3.90.730.10">
    <property type="entry name" value="Ribonuclease T2-like"/>
    <property type="match status" value="1"/>
</dbReference>
<feature type="chain" id="PRO_5012149459" evidence="3">
    <location>
        <begin position="25"/>
        <end position="342"/>
    </location>
</feature>
<dbReference type="PROSITE" id="PS00531">
    <property type="entry name" value="RNASE_T2_2"/>
    <property type="match status" value="1"/>
</dbReference>
<dbReference type="InterPro" id="IPR001568">
    <property type="entry name" value="RNase_T2-like"/>
</dbReference>
<gene>
    <name evidence="4" type="ORF">ATO3_05440</name>
</gene>
<organism evidence="4 5">
    <name type="scientific">Marinibacterium profundimaris</name>
    <dbReference type="NCBI Taxonomy" id="1679460"/>
    <lineage>
        <taxon>Bacteria</taxon>
        <taxon>Pseudomonadati</taxon>
        <taxon>Pseudomonadota</taxon>
        <taxon>Alphaproteobacteria</taxon>
        <taxon>Rhodobacterales</taxon>
        <taxon>Paracoccaceae</taxon>
        <taxon>Marinibacterium</taxon>
    </lineage>
</organism>
<evidence type="ECO:0000256" key="2">
    <source>
        <dbReference type="RuleBase" id="RU004328"/>
    </source>
</evidence>
<sequence length="342" mass="36709">MFRFLLSAVLPALSLAALGGAVQAQLRLDGWFIAQDRCELYQSKNSLTNPGGLRAEPRLTYDMIGRNTQGGDWYQVKVPGAPVTPDRWIHGDCGIHVVAATPGPDGRGPPPEGFEPAKGEEATDLLMAVSWQPAFCEQRPLKTECRQLNDGLLPFTETRLSIHGLWPQPRGVEYCGVPQPLIALDRDGRWQDLPAPELDADTAERLATAMPGTASFLERHEWIRHGTCFFGAGGADEYFDDTLRVLDAINDSPVGALMEARVGAELSGAELRAAFDAAFGVGAGDRVTVECRGDRGRLLIQELKIALKGQITETADVGVLILAADPLSPGCDAGIVDAAGLQ</sequence>
<dbReference type="PANTHER" id="PTHR11240:SF22">
    <property type="entry name" value="RIBONUCLEASE T2"/>
    <property type="match status" value="1"/>
</dbReference>